<organism evidence="1 2">
    <name type="scientific">Campylobacter concisus</name>
    <dbReference type="NCBI Taxonomy" id="199"/>
    <lineage>
        <taxon>Bacteria</taxon>
        <taxon>Pseudomonadati</taxon>
        <taxon>Campylobacterota</taxon>
        <taxon>Epsilonproteobacteria</taxon>
        <taxon>Campylobacterales</taxon>
        <taxon>Campylobacteraceae</taxon>
        <taxon>Campylobacter</taxon>
    </lineage>
</organism>
<comment type="caution">
    <text evidence="1">The sequence shown here is derived from an EMBL/GenBank/DDBJ whole genome shotgun (WGS) entry which is preliminary data.</text>
</comment>
<sequence>MVANIKQIFNNNFFKELNNVSDGICNDNGKQYLKFDSFVKSLQYHGDTVCSCDTILFNCIQEHIIFVEFKDMNCVNSLDDLKVWMNKKEDNLCLKIAETLLVFMHEIRQHGLYCNDFVDLSKSFFYVYKSDSYKKAIKDHIGNKLSRYNFIFKNTNTLDASIFESFLQKHNL</sequence>
<evidence type="ECO:0000313" key="2">
    <source>
        <dbReference type="Proteomes" id="UP000196534"/>
    </source>
</evidence>
<proteinExistence type="predicted"/>
<name>A0A1Y5NEY0_9BACT</name>
<dbReference type="EMBL" id="NDYR01000006">
    <property type="protein sequence ID" value="OUT19069.1"/>
    <property type="molecule type" value="Genomic_DNA"/>
</dbReference>
<protein>
    <submittedName>
        <fullName evidence="1">Uncharacterized protein</fullName>
    </submittedName>
</protein>
<gene>
    <name evidence="1" type="ORF">B9N61_02565</name>
</gene>
<evidence type="ECO:0000313" key="1">
    <source>
        <dbReference type="EMBL" id="OUT19069.1"/>
    </source>
</evidence>
<dbReference type="Proteomes" id="UP000196534">
    <property type="component" value="Unassembled WGS sequence"/>
</dbReference>
<dbReference type="AlphaFoldDB" id="A0A1Y5NEY0"/>
<reference evidence="1 2" key="1">
    <citation type="submission" date="2017-04" db="EMBL/GenBank/DDBJ databases">
        <title>Complete genome of Campylobacter concisus ATCC 33237T and draft genomes for an additional eight well characterized C. concisus strains.</title>
        <authorList>
            <person name="Cornelius A.J."/>
            <person name="Miller W.G."/>
            <person name="Lastovica A.J."/>
            <person name="On S.L."/>
            <person name="French N.P."/>
            <person name="Vandenberg O."/>
            <person name="Biggs P.J."/>
        </authorList>
    </citation>
    <scope>NUCLEOTIDE SEQUENCE [LARGE SCALE GENOMIC DNA]</scope>
    <source>
        <strain evidence="1 2">Lasto205.94</strain>
    </source>
</reference>
<dbReference type="RefSeq" id="WP_087585778.1">
    <property type="nucleotide sequence ID" value="NZ_CABMKP010000006.1"/>
</dbReference>
<accession>A0A1Y5NEY0</accession>